<name>A0A803NUB8_CANSA</name>
<sequence>MGKKACHKIKGSSAGVGSSSLPKGISSSFYPIVSGFIPPSSDLGLSLLSFGLARHFTHSMSIPFAEPVSQPMSPPDLLSLPSKTSCPKSSSKCKTVPSESPNLLALKKVKSIELGSSSNPSLSKTPPLVPPFYSNDKLLRLKDNILSVTHLQQPNDNLAGEFYANLDGSILNKNILKSSKVAQSVPSNERVCSSSKDDGVSSKLPLESSQPHVNSSEHDSMLGVDPHTQEESLIADVQGMIHSVDDTSSLCPSTSDPMTSSLIP</sequence>
<evidence type="ECO:0000313" key="3">
    <source>
        <dbReference type="Proteomes" id="UP000596661"/>
    </source>
</evidence>
<dbReference type="EnsemblPlants" id="evm.model.02.1617">
    <property type="protein sequence ID" value="cds.evm.model.02.1617"/>
    <property type="gene ID" value="evm.TU.02.1617"/>
</dbReference>
<feature type="region of interest" description="Disordered" evidence="1">
    <location>
        <begin position="1"/>
        <end position="20"/>
    </location>
</feature>
<dbReference type="AlphaFoldDB" id="A0A803NUB8"/>
<proteinExistence type="predicted"/>
<feature type="compositionally biased region" description="Polar residues" evidence="1">
    <location>
        <begin position="246"/>
        <end position="264"/>
    </location>
</feature>
<feature type="compositionally biased region" description="Basic residues" evidence="1">
    <location>
        <begin position="1"/>
        <end position="10"/>
    </location>
</feature>
<feature type="region of interest" description="Disordered" evidence="1">
    <location>
        <begin position="187"/>
        <end position="223"/>
    </location>
</feature>
<reference evidence="2" key="2">
    <citation type="submission" date="2021-03" db="UniProtKB">
        <authorList>
            <consortium name="EnsemblPlants"/>
        </authorList>
    </citation>
    <scope>IDENTIFICATION</scope>
</reference>
<dbReference type="Proteomes" id="UP000596661">
    <property type="component" value="Chromosome 2"/>
</dbReference>
<feature type="region of interest" description="Disordered" evidence="1">
    <location>
        <begin position="245"/>
        <end position="264"/>
    </location>
</feature>
<organism evidence="2 3">
    <name type="scientific">Cannabis sativa</name>
    <name type="common">Hemp</name>
    <name type="synonym">Marijuana</name>
    <dbReference type="NCBI Taxonomy" id="3483"/>
    <lineage>
        <taxon>Eukaryota</taxon>
        <taxon>Viridiplantae</taxon>
        <taxon>Streptophyta</taxon>
        <taxon>Embryophyta</taxon>
        <taxon>Tracheophyta</taxon>
        <taxon>Spermatophyta</taxon>
        <taxon>Magnoliopsida</taxon>
        <taxon>eudicotyledons</taxon>
        <taxon>Gunneridae</taxon>
        <taxon>Pentapetalae</taxon>
        <taxon>rosids</taxon>
        <taxon>fabids</taxon>
        <taxon>Rosales</taxon>
        <taxon>Cannabaceae</taxon>
        <taxon>Cannabis</taxon>
    </lineage>
</organism>
<accession>A0A803NUB8</accession>
<protein>
    <submittedName>
        <fullName evidence="2">Uncharacterized protein</fullName>
    </submittedName>
</protein>
<evidence type="ECO:0000313" key="2">
    <source>
        <dbReference type="EnsemblPlants" id="cds.evm.model.02.1617"/>
    </source>
</evidence>
<evidence type="ECO:0000256" key="1">
    <source>
        <dbReference type="SAM" id="MobiDB-lite"/>
    </source>
</evidence>
<keyword evidence="3" id="KW-1185">Reference proteome</keyword>
<reference evidence="2" key="1">
    <citation type="submission" date="2018-11" db="EMBL/GenBank/DDBJ databases">
        <authorList>
            <person name="Grassa J C."/>
        </authorList>
    </citation>
    <scope>NUCLEOTIDE SEQUENCE [LARGE SCALE GENOMIC DNA]</scope>
</reference>
<dbReference type="EMBL" id="UZAU01000210">
    <property type="status" value="NOT_ANNOTATED_CDS"/>
    <property type="molecule type" value="Genomic_DNA"/>
</dbReference>
<dbReference type="Gramene" id="evm.model.02.1617">
    <property type="protein sequence ID" value="cds.evm.model.02.1617"/>
    <property type="gene ID" value="evm.TU.02.1617"/>
</dbReference>